<reference evidence="1" key="1">
    <citation type="submission" date="2025-08" db="UniProtKB">
        <authorList>
            <consortium name="Ensembl"/>
        </authorList>
    </citation>
    <scope>IDENTIFICATION</scope>
</reference>
<keyword evidence="2" id="KW-1185">Reference proteome</keyword>
<name>A0A8D0DUI0_SALMN</name>
<accession>A0A8D0DUI0</accession>
<dbReference type="Ensembl" id="ENSSMRT00000025715.1">
    <property type="protein sequence ID" value="ENSSMRP00000021972.1"/>
    <property type="gene ID" value="ENSSMRG00000017078.1"/>
</dbReference>
<protein>
    <submittedName>
        <fullName evidence="1">Uncharacterized protein</fullName>
    </submittedName>
</protein>
<organism evidence="1 2">
    <name type="scientific">Salvator merianae</name>
    <name type="common">Argentine black and white tegu</name>
    <name type="synonym">Tupinambis merianae</name>
    <dbReference type="NCBI Taxonomy" id="96440"/>
    <lineage>
        <taxon>Eukaryota</taxon>
        <taxon>Metazoa</taxon>
        <taxon>Chordata</taxon>
        <taxon>Craniata</taxon>
        <taxon>Vertebrata</taxon>
        <taxon>Euteleostomi</taxon>
        <taxon>Lepidosauria</taxon>
        <taxon>Squamata</taxon>
        <taxon>Bifurcata</taxon>
        <taxon>Unidentata</taxon>
        <taxon>Episquamata</taxon>
        <taxon>Laterata</taxon>
        <taxon>Teiioidea</taxon>
        <taxon>Teiidae</taxon>
        <taxon>Salvator</taxon>
    </lineage>
</organism>
<dbReference type="InterPro" id="IPR006984">
    <property type="entry name" value="Fcf1/UTP23"/>
</dbReference>
<dbReference type="GO" id="GO:0032040">
    <property type="term" value="C:small-subunit processome"/>
    <property type="evidence" value="ECO:0007669"/>
    <property type="project" value="InterPro"/>
</dbReference>
<proteinExistence type="predicted"/>
<dbReference type="AlphaFoldDB" id="A0A8D0DUI0"/>
<evidence type="ECO:0000313" key="2">
    <source>
        <dbReference type="Proteomes" id="UP000694421"/>
    </source>
</evidence>
<dbReference type="Pfam" id="PF04900">
    <property type="entry name" value="Fcf1"/>
    <property type="match status" value="1"/>
</dbReference>
<reference evidence="1" key="2">
    <citation type="submission" date="2025-09" db="UniProtKB">
        <authorList>
            <consortium name="Ensembl"/>
        </authorList>
    </citation>
    <scope>IDENTIFICATION</scope>
</reference>
<sequence>AMDCQACVMAKTEKIGQKYHVALRLWSSIVNLICTLPTKIHNLSAYYTHTRGSAQMTVAESYSAQMIHTGRDLKGRTQKIPGVPIMFIFNHKRNILYTDKDGIHIL</sequence>
<dbReference type="Proteomes" id="UP000694421">
    <property type="component" value="Unplaced"/>
</dbReference>
<evidence type="ECO:0000313" key="1">
    <source>
        <dbReference type="Ensembl" id="ENSSMRP00000021972.1"/>
    </source>
</evidence>